<keyword evidence="4 6" id="KW-0472">Membrane</keyword>
<feature type="transmembrane region" description="Helical" evidence="6">
    <location>
        <begin position="188"/>
        <end position="210"/>
    </location>
</feature>
<accession>A0A8K0SW51</accession>
<dbReference type="InterPro" id="IPR017452">
    <property type="entry name" value="GPCR_Rhodpsn_7TM"/>
</dbReference>
<reference evidence="8" key="1">
    <citation type="journal article" date="2021" name="Nat. Commun.">
        <title>Genetic determinants of endophytism in the Arabidopsis root mycobiome.</title>
        <authorList>
            <person name="Mesny F."/>
            <person name="Miyauchi S."/>
            <person name="Thiergart T."/>
            <person name="Pickel B."/>
            <person name="Atanasova L."/>
            <person name="Karlsson M."/>
            <person name="Huettel B."/>
            <person name="Barry K.W."/>
            <person name="Haridas S."/>
            <person name="Chen C."/>
            <person name="Bauer D."/>
            <person name="Andreopoulos W."/>
            <person name="Pangilinan J."/>
            <person name="LaButti K."/>
            <person name="Riley R."/>
            <person name="Lipzen A."/>
            <person name="Clum A."/>
            <person name="Drula E."/>
            <person name="Henrissat B."/>
            <person name="Kohler A."/>
            <person name="Grigoriev I.V."/>
            <person name="Martin F.M."/>
            <person name="Hacquard S."/>
        </authorList>
    </citation>
    <scope>NUCLEOTIDE SEQUENCE</scope>
    <source>
        <strain evidence="8">MPI-CAGE-CH-0235</strain>
    </source>
</reference>
<gene>
    <name evidence="8" type="ORF">B0I35DRAFT_476999</name>
</gene>
<evidence type="ECO:0000256" key="5">
    <source>
        <dbReference type="SAM" id="MobiDB-lite"/>
    </source>
</evidence>
<dbReference type="PROSITE" id="PS50262">
    <property type="entry name" value="G_PROTEIN_RECEP_F1_2"/>
    <property type="match status" value="1"/>
</dbReference>
<dbReference type="GO" id="GO:0004930">
    <property type="term" value="F:G protein-coupled receptor activity"/>
    <property type="evidence" value="ECO:0007669"/>
    <property type="project" value="InterPro"/>
</dbReference>
<dbReference type="GO" id="GO:0007189">
    <property type="term" value="P:adenylate cyclase-activating G protein-coupled receptor signaling pathway"/>
    <property type="evidence" value="ECO:0007669"/>
    <property type="project" value="TreeGrafter"/>
</dbReference>
<keyword evidence="2 6" id="KW-0812">Transmembrane</keyword>
<evidence type="ECO:0000256" key="6">
    <source>
        <dbReference type="SAM" id="Phobius"/>
    </source>
</evidence>
<feature type="domain" description="G-protein coupled receptors family 1 profile" evidence="7">
    <location>
        <begin position="91"/>
        <end position="305"/>
    </location>
</feature>
<feature type="transmembrane region" description="Helical" evidence="6">
    <location>
        <begin position="23"/>
        <end position="45"/>
    </location>
</feature>
<evidence type="ECO:0000313" key="9">
    <source>
        <dbReference type="Proteomes" id="UP000813444"/>
    </source>
</evidence>
<dbReference type="SUPFAM" id="SSF81321">
    <property type="entry name" value="Family A G protein-coupled receptor-like"/>
    <property type="match status" value="1"/>
</dbReference>
<feature type="compositionally biased region" description="Basic and acidic residues" evidence="5">
    <location>
        <begin position="445"/>
        <end position="457"/>
    </location>
</feature>
<dbReference type="EMBL" id="JAGPNK010000004">
    <property type="protein sequence ID" value="KAH7323110.1"/>
    <property type="molecule type" value="Genomic_DNA"/>
</dbReference>
<dbReference type="Gene3D" id="1.20.1070.10">
    <property type="entry name" value="Rhodopsin 7-helix transmembrane proteins"/>
    <property type="match status" value="1"/>
</dbReference>
<feature type="region of interest" description="Disordered" evidence="5">
    <location>
        <begin position="445"/>
        <end position="474"/>
    </location>
</feature>
<dbReference type="Pfam" id="PF00001">
    <property type="entry name" value="7tm_1"/>
    <property type="match status" value="1"/>
</dbReference>
<proteinExistence type="predicted"/>
<protein>
    <submittedName>
        <fullName evidence="8">G protein-coupled glucose receptor regulating Gpa2-domain-containing protein</fullName>
    </submittedName>
</protein>
<dbReference type="InterPro" id="IPR000276">
    <property type="entry name" value="GPCR_Rhodpsn"/>
</dbReference>
<evidence type="ECO:0000256" key="4">
    <source>
        <dbReference type="ARBA" id="ARBA00023136"/>
    </source>
</evidence>
<keyword evidence="8" id="KW-0675">Receptor</keyword>
<keyword evidence="3 6" id="KW-1133">Transmembrane helix</keyword>
<evidence type="ECO:0000256" key="3">
    <source>
        <dbReference type="ARBA" id="ARBA00022989"/>
    </source>
</evidence>
<comment type="subcellular location">
    <subcellularLocation>
        <location evidence="1">Membrane</location>
        <topology evidence="1">Multi-pass membrane protein</topology>
    </subcellularLocation>
</comment>
<evidence type="ECO:0000256" key="1">
    <source>
        <dbReference type="ARBA" id="ARBA00004141"/>
    </source>
</evidence>
<dbReference type="CDD" id="cd00637">
    <property type="entry name" value="7tm_classA_rhodopsin-like"/>
    <property type="match status" value="1"/>
</dbReference>
<feature type="transmembrane region" description="Helical" evidence="6">
    <location>
        <begin position="112"/>
        <end position="134"/>
    </location>
</feature>
<dbReference type="OrthoDB" id="100006at2759"/>
<feature type="transmembrane region" description="Helical" evidence="6">
    <location>
        <begin position="154"/>
        <end position="176"/>
    </location>
</feature>
<dbReference type="GO" id="GO:0005886">
    <property type="term" value="C:plasma membrane"/>
    <property type="evidence" value="ECO:0007669"/>
    <property type="project" value="TreeGrafter"/>
</dbReference>
<keyword evidence="9" id="KW-1185">Reference proteome</keyword>
<dbReference type="PANTHER" id="PTHR23112:SF37">
    <property type="entry name" value="G PROTEIN-COUPLED RECEPTOR GPR1"/>
    <property type="match status" value="1"/>
</dbReference>
<feature type="transmembrane region" description="Helical" evidence="6">
    <location>
        <begin position="243"/>
        <end position="264"/>
    </location>
</feature>
<evidence type="ECO:0000256" key="2">
    <source>
        <dbReference type="ARBA" id="ARBA00022692"/>
    </source>
</evidence>
<organism evidence="8 9">
    <name type="scientific">Stachybotrys elegans</name>
    <dbReference type="NCBI Taxonomy" id="80388"/>
    <lineage>
        <taxon>Eukaryota</taxon>
        <taxon>Fungi</taxon>
        <taxon>Dikarya</taxon>
        <taxon>Ascomycota</taxon>
        <taxon>Pezizomycotina</taxon>
        <taxon>Sordariomycetes</taxon>
        <taxon>Hypocreomycetidae</taxon>
        <taxon>Hypocreales</taxon>
        <taxon>Stachybotryaceae</taxon>
        <taxon>Stachybotrys</taxon>
    </lineage>
</organism>
<comment type="caution">
    <text evidence="8">The sequence shown here is derived from an EMBL/GenBank/DDBJ whole genome shotgun (WGS) entry which is preliminary data.</text>
</comment>
<name>A0A8K0SW51_9HYPO</name>
<dbReference type="AlphaFoldDB" id="A0A8K0SW51"/>
<dbReference type="Proteomes" id="UP000813444">
    <property type="component" value="Unassembled WGS sequence"/>
</dbReference>
<dbReference type="PANTHER" id="PTHR23112">
    <property type="entry name" value="G PROTEIN-COUPLED RECEPTOR 157-RELATED"/>
    <property type="match status" value="1"/>
</dbReference>
<evidence type="ECO:0000259" key="7">
    <source>
        <dbReference type="PROSITE" id="PS50262"/>
    </source>
</evidence>
<evidence type="ECO:0000313" key="8">
    <source>
        <dbReference type="EMBL" id="KAH7323110.1"/>
    </source>
</evidence>
<sequence>MALANLKPEGQSLEVLPAFHRQGLIGITILALLSFITSTILFLYLSYKFVAWYRLPDEKPVGHQTVQNPHQRQTDFTLGIDGVFTEQPAPEEPPVTKSIIHEQRAKSAPNQFLVLIFNLLLADMHQATAFLLNATWLQYNAIWVDMHVCFAQGLFVSLGDLSSSMFITAIAIHSYLAVVHDYRPPHSVLYMGICAAWVFVYAISIIPIVATSNGADKGGFFVRAGAWCWMNRDYEVLRLVTHYLYIFMGLGTTSALYTAIYFSLRRQEAVSRANGTGKGDGPISTKHNPLFLIYPVIYVVCTLPLAAGRIASMAGANVPVEYFCFAGAMIASNGFWDCLLFGTTRHVIIFSSKYDVDTSEDGIQTFNFMSSSLHRGLGHMVSIQGGSNDPKDQTAGGWWTWSQLSGKSMGNKHWAHERTTSQESLRGPAIQLDTVTTVVVEVDSDKERDIRYPDPDALRTGSVNSSERELVRRT</sequence>